<dbReference type="GeneID" id="68902200"/>
<gene>
    <name evidence="2" type="ORF">C826_00747</name>
</gene>
<dbReference type="PATRIC" id="fig|1235804.3.peg.824"/>
<name>N2BNA8_9HELI</name>
<proteinExistence type="predicted"/>
<sequence>MRKKLSVMAANTLLTIGFGNTALAEENNGLFVGVHGSVSFFGLGMYNYTSKAYADGGYKDIDKFDTPFNVGLFHVGLKAG</sequence>
<dbReference type="Proteomes" id="UP000012527">
    <property type="component" value="Unassembled WGS sequence"/>
</dbReference>
<dbReference type="EMBL" id="AQFW01000007">
    <property type="protein sequence ID" value="EMZ39925.1"/>
    <property type="molecule type" value="Genomic_DNA"/>
</dbReference>
<evidence type="ECO:0008006" key="4">
    <source>
        <dbReference type="Google" id="ProtNLM"/>
    </source>
</evidence>
<keyword evidence="1" id="KW-0732">Signal</keyword>
<comment type="caution">
    <text evidence="2">The sequence shown here is derived from an EMBL/GenBank/DDBJ whole genome shotgun (WGS) entry which is preliminary data.</text>
</comment>
<dbReference type="RefSeq" id="WP_004086190.1">
    <property type="nucleotide sequence ID" value="NZ_KB822514.1"/>
</dbReference>
<organism evidence="2 3">
    <name type="scientific">Helicobacter bilis WiWa</name>
    <dbReference type="NCBI Taxonomy" id="1235804"/>
    <lineage>
        <taxon>Bacteria</taxon>
        <taxon>Pseudomonadati</taxon>
        <taxon>Campylobacterota</taxon>
        <taxon>Epsilonproteobacteria</taxon>
        <taxon>Campylobacterales</taxon>
        <taxon>Helicobacteraceae</taxon>
        <taxon>Helicobacter</taxon>
    </lineage>
</organism>
<feature type="chain" id="PRO_5004114678" description="Outer membrane protein beta-barrel domain-containing protein" evidence="1">
    <location>
        <begin position="25"/>
        <end position="80"/>
    </location>
</feature>
<reference evidence="2 3" key="1">
    <citation type="submission" date="2013-02" db="EMBL/GenBank/DDBJ databases">
        <title>The Genome Sequence of Helicobacter bilis WiWa.</title>
        <authorList>
            <consortium name="The Broad Institute Genome Sequencing Platform"/>
            <person name="Ward D."/>
            <person name="Overstreet A.-M.C."/>
            <person name="Ramer-Tait A.E."/>
            <person name="Phillips G.J."/>
            <person name="Wannemuehler M.J."/>
            <person name="Walker B."/>
            <person name="Young S.K."/>
            <person name="Zeng Q."/>
            <person name="Gargeya S."/>
            <person name="Fitzgerald M."/>
            <person name="Haas B."/>
            <person name="Abouelleil A."/>
            <person name="Alvarado L."/>
            <person name="Arachchi H.M."/>
            <person name="Berlin A.M."/>
            <person name="Chapman S.B."/>
            <person name="Dewar J."/>
            <person name="Goldberg J."/>
            <person name="Griggs A."/>
            <person name="Gujja S."/>
            <person name="Hansen M."/>
            <person name="Howarth C."/>
            <person name="Imamovic A."/>
            <person name="Larimer J."/>
            <person name="McCowan C."/>
            <person name="Murphy C."/>
            <person name="Neiman D."/>
            <person name="Pearson M."/>
            <person name="Priest M."/>
            <person name="Roberts A."/>
            <person name="Saif S."/>
            <person name="Shea T."/>
            <person name="Sisk P."/>
            <person name="Sykes S."/>
            <person name="Wortman J."/>
            <person name="Nusbaum C."/>
            <person name="Birren B."/>
        </authorList>
    </citation>
    <scope>NUCLEOTIDE SEQUENCE [LARGE SCALE GENOMIC DNA]</scope>
    <source>
        <strain evidence="2 3">WiWa</strain>
    </source>
</reference>
<evidence type="ECO:0000256" key="1">
    <source>
        <dbReference type="SAM" id="SignalP"/>
    </source>
</evidence>
<evidence type="ECO:0000313" key="3">
    <source>
        <dbReference type="Proteomes" id="UP000012527"/>
    </source>
</evidence>
<protein>
    <recommendedName>
        <fullName evidence="4">Outer membrane protein beta-barrel domain-containing protein</fullName>
    </recommendedName>
</protein>
<dbReference type="HOGENOM" id="CLU_2584876_0_0_7"/>
<evidence type="ECO:0000313" key="2">
    <source>
        <dbReference type="EMBL" id="EMZ39925.1"/>
    </source>
</evidence>
<accession>N2BNA8</accession>
<feature type="signal peptide" evidence="1">
    <location>
        <begin position="1"/>
        <end position="24"/>
    </location>
</feature>
<dbReference type="AlphaFoldDB" id="N2BNA8"/>